<keyword evidence="3" id="KW-0812">Transmembrane</keyword>
<feature type="transmembrane region" description="Helical" evidence="3">
    <location>
        <begin position="390"/>
        <end position="408"/>
    </location>
</feature>
<evidence type="ECO:0008006" key="5">
    <source>
        <dbReference type="Google" id="ProtNLM"/>
    </source>
</evidence>
<feature type="transmembrane region" description="Helical" evidence="3">
    <location>
        <begin position="88"/>
        <end position="108"/>
    </location>
</feature>
<organism evidence="4">
    <name type="scientific">Uncultured Desulfatiglans sp</name>
    <dbReference type="NCBI Taxonomy" id="1748965"/>
    <lineage>
        <taxon>Bacteria</taxon>
        <taxon>Pseudomonadati</taxon>
        <taxon>Thermodesulfobacteriota</taxon>
        <taxon>Desulfobacteria</taxon>
        <taxon>Desulfatiglandales</taxon>
        <taxon>Desulfatiglandaceae</taxon>
        <taxon>Desulfatiglans</taxon>
        <taxon>environmental samples</taxon>
    </lineage>
</organism>
<feature type="transmembrane region" description="Helical" evidence="3">
    <location>
        <begin position="232"/>
        <end position="248"/>
    </location>
</feature>
<evidence type="ECO:0000256" key="1">
    <source>
        <dbReference type="ARBA" id="ARBA00022737"/>
    </source>
</evidence>
<dbReference type="PANTHER" id="PTHR44227">
    <property type="match status" value="1"/>
</dbReference>
<accession>A0A653A2K2</accession>
<keyword evidence="2" id="KW-0802">TPR repeat</keyword>
<feature type="transmembrane region" description="Helical" evidence="3">
    <location>
        <begin position="304"/>
        <end position="326"/>
    </location>
</feature>
<evidence type="ECO:0000256" key="3">
    <source>
        <dbReference type="SAM" id="Phobius"/>
    </source>
</evidence>
<dbReference type="SUPFAM" id="SSF48452">
    <property type="entry name" value="TPR-like"/>
    <property type="match status" value="1"/>
</dbReference>
<reference evidence="4" key="1">
    <citation type="submission" date="2018-07" db="EMBL/GenBank/DDBJ databases">
        <authorList>
            <consortium name="Genoscope - CEA"/>
            <person name="William W."/>
        </authorList>
    </citation>
    <scope>NUCLEOTIDE SEQUENCE</scope>
    <source>
        <strain evidence="4">IK1</strain>
    </source>
</reference>
<dbReference type="PANTHER" id="PTHR44227:SF3">
    <property type="entry name" value="PROTEIN O-MANNOSYL-TRANSFERASE TMTC4"/>
    <property type="match status" value="1"/>
</dbReference>
<feature type="transmembrane region" description="Helical" evidence="3">
    <location>
        <begin position="150"/>
        <end position="170"/>
    </location>
</feature>
<keyword evidence="3" id="KW-0472">Membrane</keyword>
<dbReference type="AlphaFoldDB" id="A0A653A2K2"/>
<evidence type="ECO:0000256" key="2">
    <source>
        <dbReference type="ARBA" id="ARBA00022803"/>
    </source>
</evidence>
<keyword evidence="1" id="KW-0677">Repeat</keyword>
<keyword evidence="3" id="KW-1133">Transmembrane helix</keyword>
<dbReference type="InterPro" id="IPR052346">
    <property type="entry name" value="O-mannosyl-transferase_TMTC"/>
</dbReference>
<gene>
    <name evidence="4" type="ORF">TRIP_B200374</name>
</gene>
<dbReference type="EMBL" id="UPXX01000013">
    <property type="protein sequence ID" value="VBB42234.1"/>
    <property type="molecule type" value="Genomic_DNA"/>
</dbReference>
<feature type="transmembrane region" description="Helical" evidence="3">
    <location>
        <begin position="182"/>
        <end position="198"/>
    </location>
</feature>
<feature type="transmembrane region" description="Helical" evidence="3">
    <location>
        <begin position="333"/>
        <end position="354"/>
    </location>
</feature>
<sequence>MKLRDTIFHAVYILFSAGFLFAIYFNTLSCPFLFDDLINIVNNQNLQIDRFGLKEICNIFSKENPCQNRPIAYVSLAWNFSLGKLDPWGYHIFNIVVHVLNCLLLYLFLLQTIHSSWMQDTYGKQGRWLACFAALAWAAHPIQTNAVTYIVQRMTSLAALFGLLGLVLWMKGRSWWIEEHRKSAGIFFVFAISSWVAGLSCKENVVILPLMIVVHENVLLRDSGCAVRWRWVWAAILSAGAMCFLYLGKEPFGYLAAAYGQRDFTLTERLMTESRVLWHYISLFFRPEASRFCLLYEYEISQGLFKPITTIASLLGWLTVSWLALLYRRKKIIVIWCVLWFFVAHSVESSIIPLEVVFEHRMYVPSMALTFASATLLYDLCIRFHIRSHICGLMGGLILGLLGSSAYIRNMDYTDAVHFYASELSKSPGSRRIRLNLAISLIRCGAVNAGGSMFQRLEKDYPEDIHVLQSLHHYVVYELGDEDRAEEIFLQIERVLRSKGCVLKKEVFALWNLAVYYQERGQYGRALFLLDRMPSELDCEGVRSLRERCLVVGSRVEESAGGNRMDAP</sequence>
<dbReference type="InterPro" id="IPR011990">
    <property type="entry name" value="TPR-like_helical_dom_sf"/>
</dbReference>
<proteinExistence type="predicted"/>
<dbReference type="Gene3D" id="1.25.40.10">
    <property type="entry name" value="Tetratricopeptide repeat domain"/>
    <property type="match status" value="1"/>
</dbReference>
<name>A0A653A2K2_UNCDX</name>
<feature type="transmembrane region" description="Helical" evidence="3">
    <location>
        <begin position="7"/>
        <end position="25"/>
    </location>
</feature>
<evidence type="ECO:0000313" key="4">
    <source>
        <dbReference type="EMBL" id="VBB42234.1"/>
    </source>
</evidence>
<protein>
    <recommendedName>
        <fullName evidence="5">Tetratricopeptide repeat protein</fullName>
    </recommendedName>
</protein>